<dbReference type="RefSeq" id="WP_203685039.1">
    <property type="nucleotide sequence ID" value="NZ_BOMW01000100.1"/>
</dbReference>
<protein>
    <submittedName>
        <fullName evidence="2">Uncharacterized protein</fullName>
    </submittedName>
</protein>
<accession>A0A919NF66</accession>
<keyword evidence="1" id="KW-0732">Signal</keyword>
<dbReference type="AlphaFoldDB" id="A0A919NF66"/>
<keyword evidence="3" id="KW-1185">Reference proteome</keyword>
<feature type="chain" id="PRO_5037356561" evidence="1">
    <location>
        <begin position="27"/>
        <end position="385"/>
    </location>
</feature>
<organism evidence="2 3">
    <name type="scientific">Actinoplanes siamensis</name>
    <dbReference type="NCBI Taxonomy" id="1223317"/>
    <lineage>
        <taxon>Bacteria</taxon>
        <taxon>Bacillati</taxon>
        <taxon>Actinomycetota</taxon>
        <taxon>Actinomycetes</taxon>
        <taxon>Micromonosporales</taxon>
        <taxon>Micromonosporaceae</taxon>
        <taxon>Actinoplanes</taxon>
    </lineage>
</organism>
<dbReference type="EMBL" id="BOMW01000100">
    <property type="protein sequence ID" value="GIF09751.1"/>
    <property type="molecule type" value="Genomic_DNA"/>
</dbReference>
<gene>
    <name evidence="2" type="ORF">Asi03nite_72890</name>
</gene>
<comment type="caution">
    <text evidence="2">The sequence shown here is derived from an EMBL/GenBank/DDBJ whole genome shotgun (WGS) entry which is preliminary data.</text>
</comment>
<name>A0A919NF66_9ACTN</name>
<reference evidence="2" key="1">
    <citation type="submission" date="2021-01" db="EMBL/GenBank/DDBJ databases">
        <title>Whole genome shotgun sequence of Actinoplanes siamensis NBRC 109076.</title>
        <authorList>
            <person name="Komaki H."/>
            <person name="Tamura T."/>
        </authorList>
    </citation>
    <scope>NUCLEOTIDE SEQUENCE</scope>
    <source>
        <strain evidence="2">NBRC 109076</strain>
    </source>
</reference>
<evidence type="ECO:0000313" key="2">
    <source>
        <dbReference type="EMBL" id="GIF09751.1"/>
    </source>
</evidence>
<dbReference type="Proteomes" id="UP000629619">
    <property type="component" value="Unassembled WGS sequence"/>
</dbReference>
<feature type="signal peptide" evidence="1">
    <location>
        <begin position="1"/>
        <end position="26"/>
    </location>
</feature>
<evidence type="ECO:0000313" key="3">
    <source>
        <dbReference type="Proteomes" id="UP000629619"/>
    </source>
</evidence>
<evidence type="ECO:0000256" key="1">
    <source>
        <dbReference type="SAM" id="SignalP"/>
    </source>
</evidence>
<sequence>MRRIIAAACAVPVLFAGLAGPGDASAGPAVPAPAASPPLGDDYFTSAQLTRGLISAADLPPGYTVAGQSAGQQQQFPVFGTDLCGAMPQEIPGPVTTSRRTFRHTDGSVTTVAIAAVGSQRAREIVGLVAGAPATCPSRTSGGWTTTQSRLALPGLGGAAAGVVTRSRSATGAVPRRLAAAAAAGDVSLVVTQDGGNQARFVKIVQAAARKLARISAPLTARELRRGLISAADLPAGHHVVTGPGSFTEYDCSGNPVRFPVPASAAYRAFAAGPGAPTVQVAIGPGGPVPDDLITAVRTRGRDCPTVTDRSGVRHATTYFSPPATDIDNGGVLYRERPAVALAHFCERDLCLVVRVTLTGGIGEEQARRIMATATERFLDLFYQP</sequence>
<proteinExistence type="predicted"/>